<gene>
    <name evidence="1" type="ORF">PROFUN_07709</name>
</gene>
<name>A0A2P6MM84_9EUKA</name>
<dbReference type="AlphaFoldDB" id="A0A2P6MM84"/>
<proteinExistence type="predicted"/>
<evidence type="ECO:0000313" key="1">
    <source>
        <dbReference type="EMBL" id="PRP72809.1"/>
    </source>
</evidence>
<organism evidence="1 2">
    <name type="scientific">Planoprotostelium fungivorum</name>
    <dbReference type="NCBI Taxonomy" id="1890364"/>
    <lineage>
        <taxon>Eukaryota</taxon>
        <taxon>Amoebozoa</taxon>
        <taxon>Evosea</taxon>
        <taxon>Variosea</taxon>
        <taxon>Cavosteliida</taxon>
        <taxon>Cavosteliaceae</taxon>
        <taxon>Planoprotostelium</taxon>
    </lineage>
</organism>
<dbReference type="InParanoid" id="A0A2P6MM84"/>
<comment type="caution">
    <text evidence="1">The sequence shown here is derived from an EMBL/GenBank/DDBJ whole genome shotgun (WGS) entry which is preliminary data.</text>
</comment>
<evidence type="ECO:0000313" key="2">
    <source>
        <dbReference type="Proteomes" id="UP000241769"/>
    </source>
</evidence>
<dbReference type="EMBL" id="MDYQ01000812">
    <property type="protein sequence ID" value="PRP72809.1"/>
    <property type="molecule type" value="Genomic_DNA"/>
</dbReference>
<reference evidence="1 2" key="1">
    <citation type="journal article" date="2018" name="Genome Biol. Evol.">
        <title>Multiple Roots of Fruiting Body Formation in Amoebozoa.</title>
        <authorList>
            <person name="Hillmann F."/>
            <person name="Forbes G."/>
            <person name="Novohradska S."/>
            <person name="Ferling I."/>
            <person name="Riege K."/>
            <person name="Groth M."/>
            <person name="Westermann M."/>
            <person name="Marz M."/>
            <person name="Spaller T."/>
            <person name="Winckler T."/>
            <person name="Schaap P."/>
            <person name="Glockner G."/>
        </authorList>
    </citation>
    <scope>NUCLEOTIDE SEQUENCE [LARGE SCALE GENOMIC DNA]</scope>
    <source>
        <strain evidence="1 2">Jena</strain>
    </source>
</reference>
<protein>
    <submittedName>
        <fullName evidence="1">Uncharacterized protein</fullName>
    </submittedName>
</protein>
<keyword evidence="2" id="KW-1185">Reference proteome</keyword>
<dbReference type="Proteomes" id="UP000241769">
    <property type="component" value="Unassembled WGS sequence"/>
</dbReference>
<sequence length="77" mass="7960">MMLTTSGAPLGHNRPSLYGSDDVDVLNFAILNHSNKLQLFFRNVASSAALSATGDPGGSKATSGLVLPVVDRNSASE</sequence>
<accession>A0A2P6MM84</accession>